<dbReference type="InterPro" id="IPR025333">
    <property type="entry name" value="DUF4239"/>
</dbReference>
<keyword evidence="1" id="KW-0472">Membrane</keyword>
<dbReference type="OrthoDB" id="940913at2"/>
<proteinExistence type="predicted"/>
<sequence length="254" mass="27092">MSTLLASLVVMAVAAAVGTGGFLLVSRYVPERWLIADSGAAGAMYATVSMVYAIFIAIGAIAVWEPHAEAGQYTRQEAHDLSEAYWWAGHLDATSGAQVRSLITAYGQSAVRQEWPRLRADRTGDPATEARFDELRAAAVAVRTSDEQQEKAAQNVLDRLESAADARRIRLSAAADGMPPLLWPALVLGGAVGIGFLYLFGLARTFPNGLMIATVTAMTALSLFILYQLEFPFSRALSVGPEPLTAMLTTLGAS</sequence>
<evidence type="ECO:0008006" key="4">
    <source>
        <dbReference type="Google" id="ProtNLM"/>
    </source>
</evidence>
<dbReference type="AlphaFoldDB" id="A0A1C6RX90"/>
<keyword evidence="1" id="KW-0812">Transmembrane</keyword>
<dbReference type="STRING" id="145854.GA0074692_1267"/>
<organism evidence="2 3">
    <name type="scientific">Micromonospora pallida</name>
    <dbReference type="NCBI Taxonomy" id="145854"/>
    <lineage>
        <taxon>Bacteria</taxon>
        <taxon>Bacillati</taxon>
        <taxon>Actinomycetota</taxon>
        <taxon>Actinomycetes</taxon>
        <taxon>Micromonosporales</taxon>
        <taxon>Micromonosporaceae</taxon>
        <taxon>Micromonospora</taxon>
    </lineage>
</organism>
<gene>
    <name evidence="2" type="ORF">GA0074692_1267</name>
</gene>
<feature type="transmembrane region" description="Helical" evidence="1">
    <location>
        <begin position="42"/>
        <end position="64"/>
    </location>
</feature>
<protein>
    <recommendedName>
        <fullName evidence="4">DUF4239 domain-containing protein</fullName>
    </recommendedName>
</protein>
<keyword evidence="1" id="KW-1133">Transmembrane helix</keyword>
<feature type="transmembrane region" description="Helical" evidence="1">
    <location>
        <begin position="209"/>
        <end position="227"/>
    </location>
</feature>
<reference evidence="3" key="1">
    <citation type="submission" date="2016-06" db="EMBL/GenBank/DDBJ databases">
        <authorList>
            <person name="Varghese N."/>
            <person name="Submissions Spin"/>
        </authorList>
    </citation>
    <scope>NUCLEOTIDE SEQUENCE [LARGE SCALE GENOMIC DNA]</scope>
    <source>
        <strain evidence="3">DSM 43817</strain>
    </source>
</reference>
<evidence type="ECO:0000313" key="2">
    <source>
        <dbReference type="EMBL" id="SCL21839.1"/>
    </source>
</evidence>
<dbReference type="Pfam" id="PF14023">
    <property type="entry name" value="Bestrophin-like"/>
    <property type="match status" value="1"/>
</dbReference>
<accession>A0A1C6RX90</accession>
<evidence type="ECO:0000256" key="1">
    <source>
        <dbReference type="SAM" id="Phobius"/>
    </source>
</evidence>
<dbReference type="RefSeq" id="WP_091640304.1">
    <property type="nucleotide sequence ID" value="NZ_FMHW01000002.1"/>
</dbReference>
<feature type="transmembrane region" description="Helical" evidence="1">
    <location>
        <begin position="181"/>
        <end position="203"/>
    </location>
</feature>
<dbReference type="Proteomes" id="UP000198959">
    <property type="component" value="Unassembled WGS sequence"/>
</dbReference>
<dbReference type="EMBL" id="FMHW01000002">
    <property type="protein sequence ID" value="SCL21839.1"/>
    <property type="molecule type" value="Genomic_DNA"/>
</dbReference>
<name>A0A1C6RX90_9ACTN</name>
<evidence type="ECO:0000313" key="3">
    <source>
        <dbReference type="Proteomes" id="UP000198959"/>
    </source>
</evidence>
<keyword evidence="3" id="KW-1185">Reference proteome</keyword>